<keyword evidence="1" id="KW-0472">Membrane</keyword>
<feature type="signal peptide" evidence="2">
    <location>
        <begin position="1"/>
        <end position="20"/>
    </location>
</feature>
<keyword evidence="2" id="KW-0732">Signal</keyword>
<feature type="transmembrane region" description="Helical" evidence="1">
    <location>
        <begin position="29"/>
        <end position="45"/>
    </location>
</feature>
<organism evidence="3">
    <name type="scientific">Bryopa lata</name>
    <dbReference type="NCBI Taxonomy" id="1969317"/>
    <lineage>
        <taxon>Eukaryota</taxon>
        <taxon>Metazoa</taxon>
        <taxon>Spiralia</taxon>
        <taxon>Lophotrochozoa</taxon>
        <taxon>Mollusca</taxon>
        <taxon>Bivalvia</taxon>
        <taxon>Autobranchia</taxon>
        <taxon>Heteroconchia</taxon>
        <taxon>Euheterodonta</taxon>
        <taxon>Anomalodesmata</taxon>
        <taxon>Clavagelloidea</taxon>
        <taxon>Clavagellidae</taxon>
        <taxon>Bryopa</taxon>
    </lineage>
</organism>
<dbReference type="AlphaFoldDB" id="A0A1U9XPD9"/>
<dbReference type="CTD" id="4541"/>
<feature type="transmembrane region" description="Helical" evidence="1">
    <location>
        <begin position="83"/>
        <end position="106"/>
    </location>
</feature>
<proteinExistence type="predicted"/>
<protein>
    <submittedName>
        <fullName evidence="3">NADH dehydrogenase subunit 6</fullName>
    </submittedName>
</protein>
<keyword evidence="1" id="KW-1133">Transmembrane helix</keyword>
<evidence type="ECO:0000256" key="1">
    <source>
        <dbReference type="SAM" id="Phobius"/>
    </source>
</evidence>
<gene>
    <name evidence="3" type="primary">ND6</name>
</gene>
<keyword evidence="1" id="KW-0812">Transmembrane</keyword>
<dbReference type="EMBL" id="KX815957">
    <property type="protein sequence ID" value="AQZ26114.1"/>
    <property type="molecule type" value="Genomic_DNA"/>
</dbReference>
<feature type="transmembrane region" description="Helical" evidence="1">
    <location>
        <begin position="52"/>
        <end position="71"/>
    </location>
</feature>
<feature type="transmembrane region" description="Helical" evidence="1">
    <location>
        <begin position="127"/>
        <end position="149"/>
    </location>
</feature>
<geneLocation type="mitochondrion" evidence="3"/>
<reference evidence="3" key="1">
    <citation type="journal article" date="2017" name="Mol. Phylogenet. Evol.">
        <title>Curious bivalves: Systematic utility and unusual properties of anomalodesmatan mitochondrial genomes.</title>
        <authorList>
            <person name="Williams S.T."/>
            <person name="Foster P.G."/>
            <person name="Hughes C."/>
            <person name="Harper E.M."/>
            <person name="Taylor J.D."/>
            <person name="Littlewood D.T."/>
            <person name="Dyal P."/>
            <person name="Hopkins K.P."/>
            <person name="Briscoe A.G."/>
        </authorList>
    </citation>
    <scope>NUCLEOTIDE SEQUENCE</scope>
</reference>
<sequence length="166" mass="18008">MVMLCVLGLLSGLLPYLSRAQHPLSLSGLVFLVSLCVSSMLGIFISSYYAYVLFLVYAGALLIVFTFSTALASNPKFEMESGWWGIIPAVLVVGLCLFFWDCLFFFKWHSNLSVDVSGDPLHDGVRIIGSVGGLHGIVGMGFVMFVVMVSCAKLCARQDGPLRGNL</sequence>
<evidence type="ECO:0000313" key="3">
    <source>
        <dbReference type="EMBL" id="AQZ26114.1"/>
    </source>
</evidence>
<feature type="chain" id="PRO_5012165748" evidence="2">
    <location>
        <begin position="21"/>
        <end position="166"/>
    </location>
</feature>
<dbReference type="GeneID" id="32229638"/>
<dbReference type="RefSeq" id="YP_009353818.1">
    <property type="nucleotide sequence ID" value="NC_034300.1"/>
</dbReference>
<keyword evidence="3" id="KW-0496">Mitochondrion</keyword>
<accession>A0A1U9XPD9</accession>
<evidence type="ECO:0000256" key="2">
    <source>
        <dbReference type="SAM" id="SignalP"/>
    </source>
</evidence>
<name>A0A1U9XPD9_9BIVA</name>